<keyword evidence="2" id="KW-1185">Reference proteome</keyword>
<comment type="caution">
    <text evidence="1">The sequence shown here is derived from an EMBL/GenBank/DDBJ whole genome shotgun (WGS) entry which is preliminary data.</text>
</comment>
<name>A0A2V2N9N0_9EURY</name>
<dbReference type="EMBL" id="QGMZ01000011">
    <property type="protein sequence ID" value="PWR75285.1"/>
    <property type="molecule type" value="Genomic_DNA"/>
</dbReference>
<accession>A0A2V2N9N0</accession>
<evidence type="ECO:0000313" key="1">
    <source>
        <dbReference type="EMBL" id="PWR75285.1"/>
    </source>
</evidence>
<protein>
    <submittedName>
        <fullName evidence="1">Uncharacterized protein</fullName>
    </submittedName>
</protein>
<organism evidence="1 2">
    <name type="scientific">Methanospirillum stamsii</name>
    <dbReference type="NCBI Taxonomy" id="1277351"/>
    <lineage>
        <taxon>Archaea</taxon>
        <taxon>Methanobacteriati</taxon>
        <taxon>Methanobacteriota</taxon>
        <taxon>Stenosarchaea group</taxon>
        <taxon>Methanomicrobia</taxon>
        <taxon>Methanomicrobiales</taxon>
        <taxon>Methanospirillaceae</taxon>
        <taxon>Methanospirillum</taxon>
    </lineage>
</organism>
<evidence type="ECO:0000313" key="2">
    <source>
        <dbReference type="Proteomes" id="UP000245934"/>
    </source>
</evidence>
<dbReference type="AlphaFoldDB" id="A0A2V2N9N0"/>
<reference evidence="1 2" key="1">
    <citation type="submission" date="2018-05" db="EMBL/GenBank/DDBJ databases">
        <title>Draft genome of Methanospirillum stamsii Pt1.</title>
        <authorList>
            <person name="Dueholm M.S."/>
            <person name="Nielsen P.H."/>
            <person name="Bakmann L.F."/>
            <person name="Otzen D.E."/>
        </authorList>
    </citation>
    <scope>NUCLEOTIDE SEQUENCE [LARGE SCALE GENOMIC DNA]</scope>
    <source>
        <strain evidence="1 2">Pt1</strain>
    </source>
</reference>
<gene>
    <name evidence="1" type="ORF">DLD82_05740</name>
</gene>
<dbReference type="Proteomes" id="UP000245934">
    <property type="component" value="Unassembled WGS sequence"/>
</dbReference>
<proteinExistence type="predicted"/>
<sequence>MISIFGNSISIKENYDKYGKKQDELCYSLQEYLLVPPEYIFNTIHYLTHSARLLCLITPSINLHFFDYSNLSKKPHEISQLSSKIFFTEKIFMGLVLQGFWNMRIEKSETR</sequence>